<name>A0A0A0B6Z5_9CELL</name>
<dbReference type="CDD" id="cd02440">
    <property type="entry name" value="AdoMet_MTases"/>
    <property type="match status" value="1"/>
</dbReference>
<dbReference type="PANTHER" id="PTHR43861:SF1">
    <property type="entry name" value="TRANS-ACONITATE 2-METHYLTRANSFERASE"/>
    <property type="match status" value="1"/>
</dbReference>
<dbReference type="Pfam" id="PF13489">
    <property type="entry name" value="Methyltransf_23"/>
    <property type="match status" value="1"/>
</dbReference>
<evidence type="ECO:0000313" key="1">
    <source>
        <dbReference type="EMBL" id="KGM00996.1"/>
    </source>
</evidence>
<dbReference type="Gene3D" id="3.40.50.150">
    <property type="entry name" value="Vaccinia Virus protein VP39"/>
    <property type="match status" value="1"/>
</dbReference>
<dbReference type="PANTHER" id="PTHR43861">
    <property type="entry name" value="TRANS-ACONITATE 2-METHYLTRANSFERASE-RELATED"/>
    <property type="match status" value="1"/>
</dbReference>
<dbReference type="Proteomes" id="UP000029833">
    <property type="component" value="Unassembled WGS sequence"/>
</dbReference>
<evidence type="ECO:0000313" key="2">
    <source>
        <dbReference type="Proteomes" id="UP000029833"/>
    </source>
</evidence>
<dbReference type="EMBL" id="AXNT01000143">
    <property type="protein sequence ID" value="KGM00996.1"/>
    <property type="molecule type" value="Genomic_DNA"/>
</dbReference>
<gene>
    <name evidence="1" type="ORF">Q760_04585</name>
</gene>
<dbReference type="AlphaFoldDB" id="A0A0A0B6Z5"/>
<dbReference type="GO" id="GO:0032259">
    <property type="term" value="P:methylation"/>
    <property type="evidence" value="ECO:0007669"/>
    <property type="project" value="UniProtKB-KW"/>
</dbReference>
<keyword evidence="1" id="KW-0489">Methyltransferase</keyword>
<dbReference type="OrthoDB" id="9795085at2"/>
<dbReference type="SUPFAM" id="SSF53335">
    <property type="entry name" value="S-adenosyl-L-methionine-dependent methyltransferases"/>
    <property type="match status" value="1"/>
</dbReference>
<protein>
    <submittedName>
        <fullName evidence="1">Trans-aconitate methyltransferase</fullName>
    </submittedName>
</protein>
<accession>A0A0A0B6Z5</accession>
<keyword evidence="2" id="KW-1185">Reference proteome</keyword>
<keyword evidence="1" id="KW-0808">Transferase</keyword>
<reference evidence="1 2" key="1">
    <citation type="submission" date="2013-10" db="EMBL/GenBank/DDBJ databases">
        <authorList>
            <person name="Wang G."/>
            <person name="Zhuang W."/>
        </authorList>
    </citation>
    <scope>NUCLEOTIDE SEQUENCE [LARGE SCALE GENOMIC DNA]</scope>
    <source>
        <strain evidence="1 2">DSM 20118</strain>
    </source>
</reference>
<dbReference type="InterPro" id="IPR029063">
    <property type="entry name" value="SAM-dependent_MTases_sf"/>
</dbReference>
<organism evidence="1 2">
    <name type="scientific">Cellulomonas cellasea DSM 20118</name>
    <dbReference type="NCBI Taxonomy" id="1408250"/>
    <lineage>
        <taxon>Bacteria</taxon>
        <taxon>Bacillati</taxon>
        <taxon>Actinomycetota</taxon>
        <taxon>Actinomycetes</taxon>
        <taxon>Micrococcales</taxon>
        <taxon>Cellulomonadaceae</taxon>
        <taxon>Cellulomonas</taxon>
    </lineage>
</organism>
<dbReference type="STRING" id="1408250.Q760_04585"/>
<dbReference type="RefSeq" id="WP_034634010.1">
    <property type="nucleotide sequence ID" value="NZ_AXNT01000143.1"/>
</dbReference>
<proteinExistence type="predicted"/>
<sequence>MWDPRQYALFGTHRGRPFADLLARIDAPDPRLVVDLGCGDGPLTLSLTERWPGARVVGVDSSPAMLDAARALDVEGRVAWVEARAEDWDPATLGRPVDVLVTNALLQWVPGHLDLLPRWVDALAPGGWLALQVPANFDAPSHRLMREVAARHPRAADLLPHLERAAAVASPREYLAALARLGLEPDVWTTTYEHVLDPAGAQASPVLEWVRATGLRPVLGVLTDDAERAAFLDDYTAALDHAYPREEWGVVLGFSRVFAVGHRVG</sequence>
<dbReference type="Gene3D" id="1.10.150.290">
    <property type="entry name" value="S-adenosyl-L-methionine-dependent methyltransferases"/>
    <property type="match status" value="1"/>
</dbReference>
<dbReference type="InterPro" id="IPR023149">
    <property type="entry name" value="Trans_acon_MeTrfase_C"/>
</dbReference>
<dbReference type="GO" id="GO:0030798">
    <property type="term" value="F:trans-aconitate 2-methyltransferase activity"/>
    <property type="evidence" value="ECO:0007669"/>
    <property type="project" value="InterPro"/>
</dbReference>
<comment type="caution">
    <text evidence="1">The sequence shown here is derived from an EMBL/GenBank/DDBJ whole genome shotgun (WGS) entry which is preliminary data.</text>
</comment>